<comment type="similarity">
    <text evidence="1">Belongs to the CTAG/PCC1 family.</text>
</comment>
<dbReference type="Pfam" id="PF09341">
    <property type="entry name" value="Pcc1"/>
    <property type="match status" value="1"/>
</dbReference>
<dbReference type="GO" id="GO:0000408">
    <property type="term" value="C:EKC/KEOPS complex"/>
    <property type="evidence" value="ECO:0007669"/>
    <property type="project" value="TreeGrafter"/>
</dbReference>
<dbReference type="GO" id="GO:0070525">
    <property type="term" value="P:tRNA threonylcarbamoyladenosine metabolic process"/>
    <property type="evidence" value="ECO:0007669"/>
    <property type="project" value="TreeGrafter"/>
</dbReference>
<keyword evidence="3" id="KW-1185">Reference proteome</keyword>
<dbReference type="PANTHER" id="PTHR31283:SF5">
    <property type="entry name" value="EKC_KEOPS COMPLEX SUBUNIT LAGE3"/>
    <property type="match status" value="1"/>
</dbReference>
<sequence>MFGRKRWRILQNRAQYTFRKQHSIIVAIVVLHNFILRHPSRVDPEFSACDVHETFIFPKAYMHGRRQAQEDNTSEVDFDINSEFEVDYKSQEYAAIVFAALDVDKELQPDKVKRQISISDGDLKQWRQDFCVHRSAHFLIS</sequence>
<evidence type="ECO:0000313" key="3">
    <source>
        <dbReference type="Proteomes" id="UP001418222"/>
    </source>
</evidence>
<accession>A0AAP0GFJ7</accession>
<dbReference type="Proteomes" id="UP001418222">
    <property type="component" value="Unassembled WGS sequence"/>
</dbReference>
<dbReference type="Gene3D" id="3.30.310.50">
    <property type="entry name" value="Alpha-D-phosphohexomutase, C-terminal domain"/>
    <property type="match status" value="1"/>
</dbReference>
<comment type="caution">
    <text evidence="2">The sequence shown here is derived from an EMBL/GenBank/DDBJ whole genome shotgun (WGS) entry which is preliminary data.</text>
</comment>
<dbReference type="EMBL" id="JBBWWQ010000001">
    <property type="protein sequence ID" value="KAK8957258.1"/>
    <property type="molecule type" value="Genomic_DNA"/>
</dbReference>
<evidence type="ECO:0000256" key="1">
    <source>
        <dbReference type="ARBA" id="ARBA00007073"/>
    </source>
</evidence>
<gene>
    <name evidence="2" type="ORF">KSP39_PZI000957</name>
</gene>
<proteinExistence type="inferred from homology"/>
<dbReference type="AlphaFoldDB" id="A0AAP0GFJ7"/>
<protein>
    <recommendedName>
        <fullName evidence="4">Nuclease HARBI1</fullName>
    </recommendedName>
</protein>
<dbReference type="InterPro" id="IPR015419">
    <property type="entry name" value="CTAG/Pcc1"/>
</dbReference>
<evidence type="ECO:0000313" key="2">
    <source>
        <dbReference type="EMBL" id="KAK8957258.1"/>
    </source>
</evidence>
<reference evidence="2 3" key="1">
    <citation type="journal article" date="2022" name="Nat. Plants">
        <title>Genomes of leafy and leafless Platanthera orchids illuminate the evolution of mycoheterotrophy.</title>
        <authorList>
            <person name="Li M.H."/>
            <person name="Liu K.W."/>
            <person name="Li Z."/>
            <person name="Lu H.C."/>
            <person name="Ye Q.L."/>
            <person name="Zhang D."/>
            <person name="Wang J.Y."/>
            <person name="Li Y.F."/>
            <person name="Zhong Z.M."/>
            <person name="Liu X."/>
            <person name="Yu X."/>
            <person name="Liu D.K."/>
            <person name="Tu X.D."/>
            <person name="Liu B."/>
            <person name="Hao Y."/>
            <person name="Liao X.Y."/>
            <person name="Jiang Y.T."/>
            <person name="Sun W.H."/>
            <person name="Chen J."/>
            <person name="Chen Y.Q."/>
            <person name="Ai Y."/>
            <person name="Zhai J.W."/>
            <person name="Wu S.S."/>
            <person name="Zhou Z."/>
            <person name="Hsiao Y.Y."/>
            <person name="Wu W.L."/>
            <person name="Chen Y.Y."/>
            <person name="Lin Y.F."/>
            <person name="Hsu J.L."/>
            <person name="Li C.Y."/>
            <person name="Wang Z.W."/>
            <person name="Zhao X."/>
            <person name="Zhong W.Y."/>
            <person name="Ma X.K."/>
            <person name="Ma L."/>
            <person name="Huang J."/>
            <person name="Chen G.Z."/>
            <person name="Huang M.Z."/>
            <person name="Huang L."/>
            <person name="Peng D.H."/>
            <person name="Luo Y.B."/>
            <person name="Zou S.Q."/>
            <person name="Chen S.P."/>
            <person name="Lan S."/>
            <person name="Tsai W.C."/>
            <person name="Van de Peer Y."/>
            <person name="Liu Z.J."/>
        </authorList>
    </citation>
    <scope>NUCLEOTIDE SEQUENCE [LARGE SCALE GENOMIC DNA]</scope>
    <source>
        <strain evidence="2">Lor287</strain>
    </source>
</reference>
<name>A0AAP0GFJ7_9ASPA</name>
<dbReference type="PANTHER" id="PTHR31283">
    <property type="entry name" value="EKC/KEOPS COMPLEX SUBUNIT PCC1 FAMILY MEMBER"/>
    <property type="match status" value="1"/>
</dbReference>
<evidence type="ECO:0008006" key="4">
    <source>
        <dbReference type="Google" id="ProtNLM"/>
    </source>
</evidence>
<organism evidence="2 3">
    <name type="scientific">Platanthera zijinensis</name>
    <dbReference type="NCBI Taxonomy" id="2320716"/>
    <lineage>
        <taxon>Eukaryota</taxon>
        <taxon>Viridiplantae</taxon>
        <taxon>Streptophyta</taxon>
        <taxon>Embryophyta</taxon>
        <taxon>Tracheophyta</taxon>
        <taxon>Spermatophyta</taxon>
        <taxon>Magnoliopsida</taxon>
        <taxon>Liliopsida</taxon>
        <taxon>Asparagales</taxon>
        <taxon>Orchidaceae</taxon>
        <taxon>Orchidoideae</taxon>
        <taxon>Orchideae</taxon>
        <taxon>Orchidinae</taxon>
        <taxon>Platanthera</taxon>
    </lineage>
</organism>